<dbReference type="EMBL" id="SLVX01000026">
    <property type="protein sequence ID" value="TCN35724.1"/>
    <property type="molecule type" value="Genomic_DNA"/>
</dbReference>
<dbReference type="InterPro" id="IPR011032">
    <property type="entry name" value="GroES-like_sf"/>
</dbReference>
<dbReference type="Pfam" id="PF00107">
    <property type="entry name" value="ADH_zinc_N"/>
    <property type="match status" value="1"/>
</dbReference>
<accession>A0A4R2CAE5</accession>
<evidence type="ECO:0000256" key="3">
    <source>
        <dbReference type="ARBA" id="ARBA00023002"/>
    </source>
</evidence>
<protein>
    <submittedName>
        <fullName evidence="6">L-iditol 2-dehydrogenase</fullName>
    </submittedName>
</protein>
<dbReference type="Gene3D" id="3.40.50.720">
    <property type="entry name" value="NAD(P)-binding Rossmann-like Domain"/>
    <property type="match status" value="1"/>
</dbReference>
<dbReference type="Pfam" id="PF08240">
    <property type="entry name" value="ADH_N"/>
    <property type="match status" value="1"/>
</dbReference>
<gene>
    <name evidence="6" type="ORF">EV665_12646</name>
</gene>
<dbReference type="PANTHER" id="PTHR43401:SF2">
    <property type="entry name" value="L-THREONINE 3-DEHYDROGENASE"/>
    <property type="match status" value="1"/>
</dbReference>
<dbReference type="CDD" id="cd08236">
    <property type="entry name" value="sugar_DH"/>
    <property type="match status" value="1"/>
</dbReference>
<dbReference type="GO" id="GO:0016616">
    <property type="term" value="F:oxidoreductase activity, acting on the CH-OH group of donors, NAD or NADP as acceptor"/>
    <property type="evidence" value="ECO:0007669"/>
    <property type="project" value="UniProtKB-ARBA"/>
</dbReference>
<feature type="domain" description="Enoyl reductase (ER)" evidence="5">
    <location>
        <begin position="7"/>
        <end position="345"/>
    </location>
</feature>
<keyword evidence="1 4" id="KW-0479">Metal-binding</keyword>
<dbReference type="InterPro" id="IPR013149">
    <property type="entry name" value="ADH-like_C"/>
</dbReference>
<comment type="cofactor">
    <cofactor evidence="4">
        <name>Zn(2+)</name>
        <dbReference type="ChEBI" id="CHEBI:29105"/>
    </cofactor>
</comment>
<dbReference type="SUPFAM" id="SSF50129">
    <property type="entry name" value="GroES-like"/>
    <property type="match status" value="1"/>
</dbReference>
<dbReference type="SUPFAM" id="SSF51735">
    <property type="entry name" value="NAD(P)-binding Rossmann-fold domains"/>
    <property type="match status" value="1"/>
</dbReference>
<dbReference type="GO" id="GO:0008270">
    <property type="term" value="F:zinc ion binding"/>
    <property type="evidence" value="ECO:0007669"/>
    <property type="project" value="InterPro"/>
</dbReference>
<dbReference type="PANTHER" id="PTHR43401">
    <property type="entry name" value="L-THREONINE 3-DEHYDROGENASE"/>
    <property type="match status" value="1"/>
</dbReference>
<evidence type="ECO:0000256" key="2">
    <source>
        <dbReference type="ARBA" id="ARBA00022833"/>
    </source>
</evidence>
<keyword evidence="7" id="KW-1185">Reference proteome</keyword>
<reference evidence="6 7" key="1">
    <citation type="submission" date="2019-03" db="EMBL/GenBank/DDBJ databases">
        <title>Genomic Encyclopedia of Type Strains, Phase IV (KMG-IV): sequencing the most valuable type-strain genomes for metagenomic binning, comparative biology and taxonomic classification.</title>
        <authorList>
            <person name="Goeker M."/>
        </authorList>
    </citation>
    <scope>NUCLEOTIDE SEQUENCE [LARGE SCALE GENOMIC DNA]</scope>
    <source>
        <strain evidence="6 7">DSM 18401</strain>
    </source>
</reference>
<organism evidence="6 7">
    <name type="scientific">Shinella granuli</name>
    <dbReference type="NCBI Taxonomy" id="323621"/>
    <lineage>
        <taxon>Bacteria</taxon>
        <taxon>Pseudomonadati</taxon>
        <taxon>Pseudomonadota</taxon>
        <taxon>Alphaproteobacteria</taxon>
        <taxon>Hyphomicrobiales</taxon>
        <taxon>Rhizobiaceae</taxon>
        <taxon>Shinella</taxon>
    </lineage>
</organism>
<evidence type="ECO:0000256" key="4">
    <source>
        <dbReference type="RuleBase" id="RU361277"/>
    </source>
</evidence>
<evidence type="ECO:0000313" key="6">
    <source>
        <dbReference type="EMBL" id="TCN35724.1"/>
    </source>
</evidence>
<proteinExistence type="inferred from homology"/>
<evidence type="ECO:0000259" key="5">
    <source>
        <dbReference type="SMART" id="SM00829"/>
    </source>
</evidence>
<dbReference type="InterPro" id="IPR036291">
    <property type="entry name" value="NAD(P)-bd_dom_sf"/>
</dbReference>
<dbReference type="PROSITE" id="PS00059">
    <property type="entry name" value="ADH_ZINC"/>
    <property type="match status" value="1"/>
</dbReference>
<dbReference type="Proteomes" id="UP000295351">
    <property type="component" value="Unassembled WGS sequence"/>
</dbReference>
<keyword evidence="2 4" id="KW-0862">Zinc</keyword>
<keyword evidence="3" id="KW-0560">Oxidoreductase</keyword>
<sequence>MKAAVLHAPGDLRVEDVPIPEIGPSDVLVEVKAAGICGSDIGRVMMTGTYNFPTIPGHEFAGRVEKVGASVGHLKIGDRVAVAPLMPCRKCQWCEAGKFHLCDDYGFMGSRSDGAFAQYICAPFTNVLKVPDSVPYEVAATIEPAAIILHGIHKLDVKLGDAVAVVGCGALGYFALQFAKLSGARPLIAIDVDDDKLSLAREVGADLCLNPSRDDVLARVHEATGGRGVAVSLECAGSEPGRNLSIMVTAKQGAIMLYGTAYGDVTFAEKAFARIVREELEVIGSWNSYSLPFPGKEWFDIISLLADGRLKVDPLITHRVALEEAPSIFKALKERNFGRYHKILFKPND</sequence>
<comment type="caution">
    <text evidence="6">The sequence shown here is derived from an EMBL/GenBank/DDBJ whole genome shotgun (WGS) entry which is preliminary data.</text>
</comment>
<dbReference type="InterPro" id="IPR020843">
    <property type="entry name" value="ER"/>
</dbReference>
<dbReference type="SMART" id="SM00829">
    <property type="entry name" value="PKS_ER"/>
    <property type="match status" value="1"/>
</dbReference>
<dbReference type="InterPro" id="IPR050129">
    <property type="entry name" value="Zn_alcohol_dh"/>
</dbReference>
<dbReference type="RefSeq" id="WP_133036494.1">
    <property type="nucleotide sequence ID" value="NZ_BAABEI010000001.1"/>
</dbReference>
<evidence type="ECO:0000313" key="7">
    <source>
        <dbReference type="Proteomes" id="UP000295351"/>
    </source>
</evidence>
<dbReference type="InterPro" id="IPR013154">
    <property type="entry name" value="ADH-like_N"/>
</dbReference>
<comment type="similarity">
    <text evidence="4">Belongs to the zinc-containing alcohol dehydrogenase family.</text>
</comment>
<dbReference type="Gene3D" id="3.90.180.10">
    <property type="entry name" value="Medium-chain alcohol dehydrogenases, catalytic domain"/>
    <property type="match status" value="1"/>
</dbReference>
<name>A0A4R2CAE5_SHIGR</name>
<dbReference type="AlphaFoldDB" id="A0A4R2CAE5"/>
<evidence type="ECO:0000256" key="1">
    <source>
        <dbReference type="ARBA" id="ARBA00022723"/>
    </source>
</evidence>
<dbReference type="InterPro" id="IPR002328">
    <property type="entry name" value="ADH_Zn_CS"/>
</dbReference>